<dbReference type="PANTHER" id="PTHR24637:SF377">
    <property type="entry name" value="COLLAGEN TYPE IX ALPHA 1 CHAIN"/>
    <property type="match status" value="1"/>
</dbReference>
<dbReference type="eggNOG" id="KOG3544">
    <property type="taxonomic scope" value="Eukaryota"/>
</dbReference>
<organism evidence="3 4">
    <name type="scientific">Daphnia pulex</name>
    <name type="common">Water flea</name>
    <dbReference type="NCBI Taxonomy" id="6669"/>
    <lineage>
        <taxon>Eukaryota</taxon>
        <taxon>Metazoa</taxon>
        <taxon>Ecdysozoa</taxon>
        <taxon>Arthropoda</taxon>
        <taxon>Crustacea</taxon>
        <taxon>Branchiopoda</taxon>
        <taxon>Diplostraca</taxon>
        <taxon>Cladocera</taxon>
        <taxon>Anomopoda</taxon>
        <taxon>Daphniidae</taxon>
        <taxon>Daphnia</taxon>
    </lineage>
</organism>
<protein>
    <submittedName>
        <fullName evidence="3">Uncharacterized protein</fullName>
    </submittedName>
</protein>
<dbReference type="HOGENOM" id="CLU_111285_0_0_1"/>
<keyword evidence="4" id="KW-1185">Reference proteome</keyword>
<feature type="chain" id="PRO_5003240225" evidence="2">
    <location>
        <begin position="23"/>
        <end position="216"/>
    </location>
</feature>
<gene>
    <name evidence="3" type="ORF">DAPPUDRAFT_223734</name>
</gene>
<name>E9GD64_DAPPU</name>
<dbReference type="InParanoid" id="E9GD64"/>
<keyword evidence="2" id="KW-0732">Signal</keyword>
<reference evidence="3 4" key="1">
    <citation type="journal article" date="2011" name="Science">
        <title>The ecoresponsive genome of Daphnia pulex.</title>
        <authorList>
            <person name="Colbourne J.K."/>
            <person name="Pfrender M.E."/>
            <person name="Gilbert D."/>
            <person name="Thomas W.K."/>
            <person name="Tucker A."/>
            <person name="Oakley T.H."/>
            <person name="Tokishita S."/>
            <person name="Aerts A."/>
            <person name="Arnold G.J."/>
            <person name="Basu M.K."/>
            <person name="Bauer D.J."/>
            <person name="Caceres C.E."/>
            <person name="Carmel L."/>
            <person name="Casola C."/>
            <person name="Choi J.H."/>
            <person name="Detter J.C."/>
            <person name="Dong Q."/>
            <person name="Dusheyko S."/>
            <person name="Eads B.D."/>
            <person name="Frohlich T."/>
            <person name="Geiler-Samerotte K.A."/>
            <person name="Gerlach D."/>
            <person name="Hatcher P."/>
            <person name="Jogdeo S."/>
            <person name="Krijgsveld J."/>
            <person name="Kriventseva E.V."/>
            <person name="Kultz D."/>
            <person name="Laforsch C."/>
            <person name="Lindquist E."/>
            <person name="Lopez J."/>
            <person name="Manak J.R."/>
            <person name="Muller J."/>
            <person name="Pangilinan J."/>
            <person name="Patwardhan R.P."/>
            <person name="Pitluck S."/>
            <person name="Pritham E.J."/>
            <person name="Rechtsteiner A."/>
            <person name="Rho M."/>
            <person name="Rogozin I.B."/>
            <person name="Sakarya O."/>
            <person name="Salamov A."/>
            <person name="Schaack S."/>
            <person name="Shapiro H."/>
            <person name="Shiga Y."/>
            <person name="Skalitzky C."/>
            <person name="Smith Z."/>
            <person name="Souvorov A."/>
            <person name="Sung W."/>
            <person name="Tang Z."/>
            <person name="Tsuchiya D."/>
            <person name="Tu H."/>
            <person name="Vos H."/>
            <person name="Wang M."/>
            <person name="Wolf Y.I."/>
            <person name="Yamagata H."/>
            <person name="Yamada T."/>
            <person name="Ye Y."/>
            <person name="Shaw J.R."/>
            <person name="Andrews J."/>
            <person name="Crease T.J."/>
            <person name="Tang H."/>
            <person name="Lucas S.M."/>
            <person name="Robertson H.M."/>
            <person name="Bork P."/>
            <person name="Koonin E.V."/>
            <person name="Zdobnov E.M."/>
            <person name="Grigoriev I.V."/>
            <person name="Lynch M."/>
            <person name="Boore J.L."/>
        </authorList>
    </citation>
    <scope>NUCLEOTIDE SEQUENCE [LARGE SCALE GENOMIC DNA]</scope>
</reference>
<sequence length="216" mass="23145">MSPSFLLSGCFVLAFLIALSIGQYDQFLLNPVAYDTGCLEFPNPFFQCYRPMQPVEIQNRRAQQNDFIDAVPKISYPLTTSDSDLDPFSNNPRFFHHMKPGVHWFDWSHGTKPHDKKPIVKGNAGPPGPPGIQGPPGYKGKGGPPGPKGSDGMTGYKGEKGDTGYPGTPGTPGEKGVMGYPGPPGPKGEPCECNVYTTTMAYESTKATAATSATGR</sequence>
<evidence type="ECO:0000313" key="4">
    <source>
        <dbReference type="Proteomes" id="UP000000305"/>
    </source>
</evidence>
<feature type="region of interest" description="Disordered" evidence="1">
    <location>
        <begin position="112"/>
        <end position="172"/>
    </location>
</feature>
<feature type="compositionally biased region" description="Low complexity" evidence="1">
    <location>
        <begin position="163"/>
        <end position="172"/>
    </location>
</feature>
<dbReference type="OrthoDB" id="6388539at2759"/>
<dbReference type="Pfam" id="PF01391">
    <property type="entry name" value="Collagen"/>
    <property type="match status" value="1"/>
</dbReference>
<dbReference type="Proteomes" id="UP000000305">
    <property type="component" value="Unassembled WGS sequence"/>
</dbReference>
<dbReference type="STRING" id="6669.E9GD64"/>
<dbReference type="AlphaFoldDB" id="E9GD64"/>
<dbReference type="EMBL" id="GL732539">
    <property type="protein sequence ID" value="EFX82680.1"/>
    <property type="molecule type" value="Genomic_DNA"/>
</dbReference>
<dbReference type="InterPro" id="IPR008160">
    <property type="entry name" value="Collagen"/>
</dbReference>
<dbReference type="PANTHER" id="PTHR24637">
    <property type="entry name" value="COLLAGEN"/>
    <property type="match status" value="1"/>
</dbReference>
<feature type="signal peptide" evidence="2">
    <location>
        <begin position="1"/>
        <end position="22"/>
    </location>
</feature>
<evidence type="ECO:0000313" key="3">
    <source>
        <dbReference type="EMBL" id="EFX82680.1"/>
    </source>
</evidence>
<evidence type="ECO:0000256" key="2">
    <source>
        <dbReference type="SAM" id="SignalP"/>
    </source>
</evidence>
<accession>E9GD64</accession>
<dbReference type="KEGG" id="dpx:DAPPUDRAFT_223734"/>
<evidence type="ECO:0000256" key="1">
    <source>
        <dbReference type="SAM" id="MobiDB-lite"/>
    </source>
</evidence>
<proteinExistence type="predicted"/>